<proteinExistence type="predicted"/>
<dbReference type="Proteomes" id="UP000325558">
    <property type="component" value="Unassembled WGS sequence"/>
</dbReference>
<protein>
    <submittedName>
        <fullName evidence="1">Uncharacterized protein</fullName>
    </submittedName>
</protein>
<accession>A0A5N6YHN8</accession>
<dbReference type="EMBL" id="ML737122">
    <property type="protein sequence ID" value="KAE8344778.1"/>
    <property type="molecule type" value="Genomic_DNA"/>
</dbReference>
<organism evidence="1">
    <name type="scientific">Aspergillus arachidicola</name>
    <dbReference type="NCBI Taxonomy" id="656916"/>
    <lineage>
        <taxon>Eukaryota</taxon>
        <taxon>Fungi</taxon>
        <taxon>Dikarya</taxon>
        <taxon>Ascomycota</taxon>
        <taxon>Pezizomycotina</taxon>
        <taxon>Eurotiomycetes</taxon>
        <taxon>Eurotiomycetidae</taxon>
        <taxon>Eurotiales</taxon>
        <taxon>Aspergillaceae</taxon>
        <taxon>Aspergillus</taxon>
        <taxon>Aspergillus subgen. Circumdati</taxon>
    </lineage>
</organism>
<gene>
    <name evidence="1" type="ORF">BDV24DRAFT_126406</name>
</gene>
<sequence length="87" mass="10373">MERIFFRLHAFLVLEPTWYMSRPMMGARHRQSKELSRWIEVTLIGLAFLLYPCGDLHLINTYNPQLSDVENSCGRQEEIFRNQDDAR</sequence>
<reference evidence="1" key="1">
    <citation type="submission" date="2019-04" db="EMBL/GenBank/DDBJ databases">
        <title>Friends and foes A comparative genomics study of 23 Aspergillus species from section Flavi.</title>
        <authorList>
            <consortium name="DOE Joint Genome Institute"/>
            <person name="Kjaerbolling I."/>
            <person name="Vesth T."/>
            <person name="Frisvad J.C."/>
            <person name="Nybo J.L."/>
            <person name="Theobald S."/>
            <person name="Kildgaard S."/>
            <person name="Isbrandt T."/>
            <person name="Kuo A."/>
            <person name="Sato A."/>
            <person name="Lyhne E.K."/>
            <person name="Kogle M.E."/>
            <person name="Wiebenga A."/>
            <person name="Kun R.S."/>
            <person name="Lubbers R.J."/>
            <person name="Makela M.R."/>
            <person name="Barry K."/>
            <person name="Chovatia M."/>
            <person name="Clum A."/>
            <person name="Daum C."/>
            <person name="Haridas S."/>
            <person name="He G."/>
            <person name="LaButti K."/>
            <person name="Lipzen A."/>
            <person name="Mondo S."/>
            <person name="Riley R."/>
            <person name="Salamov A."/>
            <person name="Simmons B.A."/>
            <person name="Magnuson J.K."/>
            <person name="Henrissat B."/>
            <person name="Mortensen U.H."/>
            <person name="Larsen T.O."/>
            <person name="Devries R.P."/>
            <person name="Grigoriev I.V."/>
            <person name="Machida M."/>
            <person name="Baker S.E."/>
            <person name="Andersen M.R."/>
        </authorList>
    </citation>
    <scope>NUCLEOTIDE SEQUENCE</scope>
    <source>
        <strain evidence="1">CBS 117612</strain>
    </source>
</reference>
<dbReference type="AlphaFoldDB" id="A0A5N6YHN8"/>
<evidence type="ECO:0000313" key="1">
    <source>
        <dbReference type="EMBL" id="KAE8344778.1"/>
    </source>
</evidence>
<name>A0A5N6YHN8_9EURO</name>